<organism evidence="1 2">
    <name type="scientific">Streptomyces parvulus</name>
    <dbReference type="NCBI Taxonomy" id="146923"/>
    <lineage>
        <taxon>Bacteria</taxon>
        <taxon>Bacillati</taxon>
        <taxon>Actinomycetota</taxon>
        <taxon>Actinomycetes</taxon>
        <taxon>Kitasatosporales</taxon>
        <taxon>Streptomycetaceae</taxon>
        <taxon>Streptomyces</taxon>
    </lineage>
</organism>
<dbReference type="Pfam" id="PF22658">
    <property type="entry name" value="YycE-like_N"/>
    <property type="match status" value="1"/>
</dbReference>
<dbReference type="Gene3D" id="3.10.180.10">
    <property type="entry name" value="2,3-Dihydroxybiphenyl 1,2-Dioxygenase, domain 1"/>
    <property type="match status" value="1"/>
</dbReference>
<dbReference type="GeneID" id="91303255"/>
<name>A0A191US34_9ACTN</name>
<protein>
    <submittedName>
        <fullName evidence="1">Glyoxalase</fullName>
    </submittedName>
</protein>
<accession>A0A191US34</accession>
<dbReference type="Pfam" id="PF22659">
    <property type="entry name" value="YycE-like_C"/>
    <property type="match status" value="1"/>
</dbReference>
<evidence type="ECO:0000313" key="2">
    <source>
        <dbReference type="Proteomes" id="UP000078468"/>
    </source>
</evidence>
<gene>
    <name evidence="1" type="ORF">Spa2297_00050</name>
</gene>
<dbReference type="KEGG" id="spav:Spa2297_00050"/>
<evidence type="ECO:0000313" key="1">
    <source>
        <dbReference type="EMBL" id="ANJ05513.1"/>
    </source>
</evidence>
<dbReference type="PROSITE" id="PS51819">
    <property type="entry name" value="VOC"/>
    <property type="match status" value="1"/>
</dbReference>
<dbReference type="InterPro" id="IPR029068">
    <property type="entry name" value="Glyas_Bleomycin-R_OHBP_Dase"/>
</dbReference>
<proteinExistence type="predicted"/>
<dbReference type="RefSeq" id="WP_064725884.1">
    <property type="nucleotide sequence ID" value="NZ_BMRX01000015.1"/>
</dbReference>
<dbReference type="AlphaFoldDB" id="A0A191US34"/>
<dbReference type="SUPFAM" id="SSF54593">
    <property type="entry name" value="Glyoxalase/Bleomycin resistance protein/Dihydroxybiphenyl dioxygenase"/>
    <property type="match status" value="1"/>
</dbReference>
<dbReference type="EMBL" id="CP015866">
    <property type="protein sequence ID" value="ANJ05513.1"/>
    <property type="molecule type" value="Genomic_DNA"/>
</dbReference>
<dbReference type="InterPro" id="IPR058998">
    <property type="entry name" value="YycE-like_N"/>
</dbReference>
<dbReference type="Proteomes" id="UP000078468">
    <property type="component" value="Chromosome"/>
</dbReference>
<dbReference type="InterPro" id="IPR058997">
    <property type="entry name" value="YycE-like_C"/>
</dbReference>
<reference evidence="1 2" key="1">
    <citation type="submission" date="2016-05" db="EMBL/GenBank/DDBJ databases">
        <title>Non-Contiguous Finished Genome Sequence of Streptomyces parvulus 2297 Integrated Site-Specifically with Actinophage R4.</title>
        <authorList>
            <person name="Nishizawa T."/>
            <person name="Miura T."/>
            <person name="Harada C."/>
            <person name="Guo Y."/>
            <person name="Narisawa K."/>
            <person name="Ohta H."/>
            <person name="Takahashi H."/>
            <person name="Shirai M."/>
        </authorList>
    </citation>
    <scope>NUCLEOTIDE SEQUENCE [LARGE SCALE GENOMIC DNA]</scope>
    <source>
        <strain evidence="1 2">2297</strain>
    </source>
</reference>
<sequence>MIDSTTRIRLARPSKNLAAAERFYVAGLGLQVLWRTAERAPGTHDLLMVGPSDATWHLELTHNPEQPLTPAPTVDDLLVIYLGTPIDPALTARLEAHGGTRVPAHNPYWDQHGVTVRDPDGYLLVLCSRNWAG</sequence>
<dbReference type="CDD" id="cd06587">
    <property type="entry name" value="VOC"/>
    <property type="match status" value="1"/>
</dbReference>
<dbReference type="InterPro" id="IPR037523">
    <property type="entry name" value="VOC_core"/>
</dbReference>